<dbReference type="SUPFAM" id="SSF160713">
    <property type="entry name" value="YqaI-like"/>
    <property type="match status" value="1"/>
</dbReference>
<evidence type="ECO:0000313" key="1">
    <source>
        <dbReference type="EMBL" id="ASN68072.1"/>
    </source>
</evidence>
<dbReference type="Gene3D" id="3.30.40.30">
    <property type="entry name" value="YqaI domain"/>
    <property type="match status" value="1"/>
</dbReference>
<organism evidence="1">
    <name type="scientific">uncultured Caudovirales phage</name>
    <dbReference type="NCBI Taxonomy" id="2100421"/>
    <lineage>
        <taxon>Viruses</taxon>
        <taxon>Duplodnaviria</taxon>
        <taxon>Heunggongvirae</taxon>
        <taxon>Uroviricota</taxon>
        <taxon>Caudoviricetes</taxon>
        <taxon>Peduoviridae</taxon>
        <taxon>Maltschvirus</taxon>
        <taxon>Maltschvirus maltsch</taxon>
    </lineage>
</organism>
<protein>
    <submittedName>
        <fullName evidence="1">Uncharacterized protein</fullName>
    </submittedName>
</protein>
<dbReference type="Pfam" id="PF09466">
    <property type="entry name" value="Yqai"/>
    <property type="match status" value="1"/>
</dbReference>
<proteinExistence type="predicted"/>
<dbReference type="EMBL" id="MF417871">
    <property type="protein sequence ID" value="ASN68072.1"/>
    <property type="molecule type" value="Genomic_DNA"/>
</dbReference>
<reference evidence="1" key="1">
    <citation type="submission" date="2017-06" db="EMBL/GenBank/DDBJ databases">
        <title>Novel phages from South African skin metaviromes.</title>
        <authorList>
            <person name="van Zyl L.J."/>
            <person name="Abrahams Y."/>
            <person name="Stander E.A."/>
            <person name="Kirby B.M."/>
            <person name="Clavaud C."/>
            <person name="Farcet C."/>
            <person name="Breton L."/>
            <person name="Trindade M.I."/>
        </authorList>
    </citation>
    <scope>NUCLEOTIDE SEQUENCE</scope>
</reference>
<accession>A0A2H4IZN1</accession>
<name>A0A2H4IZN1_9CAUD</name>
<gene>
    <name evidence="1" type="ORF">8F11_37</name>
</gene>
<dbReference type="InterPro" id="IPR023118">
    <property type="entry name" value="YqaI_dom_sf"/>
</dbReference>
<sequence length="89" mass="10746">MELEHPDITHAMRTGYPAEKYPEEVRYYLQDKTTAYPRDYYGDIIDLDNDHYVVIPTGYKILHRNLQRYLEERKGFEFNYYLGDGEDSE</sequence>
<dbReference type="InterPro" id="IPR018474">
    <property type="entry name" value="Uncharacterised_Yqai"/>
</dbReference>